<feature type="transmembrane region" description="Helical" evidence="1">
    <location>
        <begin position="15"/>
        <end position="39"/>
    </location>
</feature>
<dbReference type="EMBL" id="VDCQ01000005">
    <property type="protein sequence ID" value="TNJ67367.1"/>
    <property type="molecule type" value="Genomic_DNA"/>
</dbReference>
<comment type="caution">
    <text evidence="2">The sequence shown here is derived from an EMBL/GenBank/DDBJ whole genome shotgun (WGS) entry which is preliminary data.</text>
</comment>
<keyword evidence="1" id="KW-0812">Transmembrane</keyword>
<organism evidence="2 3">
    <name type="scientific">Paenibacillus hemerocallicola</name>
    <dbReference type="NCBI Taxonomy" id="1172614"/>
    <lineage>
        <taxon>Bacteria</taxon>
        <taxon>Bacillati</taxon>
        <taxon>Bacillota</taxon>
        <taxon>Bacilli</taxon>
        <taxon>Bacillales</taxon>
        <taxon>Paenibacillaceae</taxon>
        <taxon>Paenibacillus</taxon>
    </lineage>
</organism>
<dbReference type="AlphaFoldDB" id="A0A5C4TFN3"/>
<name>A0A5C4TFN3_9BACL</name>
<dbReference type="Proteomes" id="UP000307943">
    <property type="component" value="Unassembled WGS sequence"/>
</dbReference>
<dbReference type="NCBIfam" id="TIGR02831">
    <property type="entry name" value="spo_II_M"/>
    <property type="match status" value="1"/>
</dbReference>
<feature type="transmembrane region" description="Helical" evidence="1">
    <location>
        <begin position="107"/>
        <end position="131"/>
    </location>
</feature>
<reference evidence="2 3" key="1">
    <citation type="submission" date="2019-05" db="EMBL/GenBank/DDBJ databases">
        <title>We sequenced the genome of Paenibacillus hemerocallicola KCTC 33185 for further insight into its adaptation and study the phylogeny of Paenibacillus.</title>
        <authorList>
            <person name="Narsing Rao M.P."/>
        </authorList>
    </citation>
    <scope>NUCLEOTIDE SEQUENCE [LARGE SCALE GENOMIC DNA]</scope>
    <source>
        <strain evidence="2 3">KCTC 33185</strain>
    </source>
</reference>
<keyword evidence="3" id="KW-1185">Reference proteome</keyword>
<proteinExistence type="predicted"/>
<feature type="transmembrane region" description="Helical" evidence="1">
    <location>
        <begin position="137"/>
        <end position="157"/>
    </location>
</feature>
<evidence type="ECO:0000313" key="2">
    <source>
        <dbReference type="EMBL" id="TNJ67367.1"/>
    </source>
</evidence>
<accession>A0A5C4TFN3</accession>
<evidence type="ECO:0000313" key="3">
    <source>
        <dbReference type="Proteomes" id="UP000307943"/>
    </source>
</evidence>
<dbReference type="InterPro" id="IPR014196">
    <property type="entry name" value="SpoIIM"/>
</dbReference>
<evidence type="ECO:0000256" key="1">
    <source>
        <dbReference type="SAM" id="Phobius"/>
    </source>
</evidence>
<sequence length="213" mass="23856">MNRNYRMRLYMKDHLPLYLFVSVLFVMGVVFGALMVNALSPGQKEEMARHINSFIQIVNQGSEFGGQTTLWESFSLHLKWIMLIWVLGLSVIGLPLIFLLDFLKGVLIGFSVGYLVGSLSWKGMLFAFVSIAPQNLIVIPALVMCSVGACAFSIYIVKNRFIQKRGALYPMFVRYTSMAFSMAALLFGVALFEAYLSPVMIKWVTPMLVAQAG</sequence>
<protein>
    <submittedName>
        <fullName evidence="2">Stage II sporulation protein M</fullName>
    </submittedName>
</protein>
<feature type="transmembrane region" description="Helical" evidence="1">
    <location>
        <begin position="178"/>
        <end position="197"/>
    </location>
</feature>
<feature type="transmembrane region" description="Helical" evidence="1">
    <location>
        <begin position="80"/>
        <end position="100"/>
    </location>
</feature>
<dbReference type="RefSeq" id="WP_139601080.1">
    <property type="nucleotide sequence ID" value="NZ_VDCQ01000005.1"/>
</dbReference>
<dbReference type="Pfam" id="PF01944">
    <property type="entry name" value="SpoIIM"/>
    <property type="match status" value="1"/>
</dbReference>
<keyword evidence="1" id="KW-0472">Membrane</keyword>
<gene>
    <name evidence="2" type="primary">spoIIM</name>
    <name evidence="2" type="ORF">FE784_05265</name>
</gene>
<dbReference type="InterPro" id="IPR002798">
    <property type="entry name" value="SpoIIM-like"/>
</dbReference>
<dbReference type="OrthoDB" id="2065033at2"/>
<dbReference type="PIRSF" id="PIRSF038973">
    <property type="entry name" value="SpoIIM"/>
    <property type="match status" value="1"/>
</dbReference>
<keyword evidence="1" id="KW-1133">Transmembrane helix</keyword>